<accession>A0A9P6E422</accession>
<proteinExistence type="predicted"/>
<reference evidence="2" key="1">
    <citation type="submission" date="2020-11" db="EMBL/GenBank/DDBJ databases">
        <authorList>
            <consortium name="DOE Joint Genome Institute"/>
            <person name="Ahrendt S."/>
            <person name="Riley R."/>
            <person name="Andreopoulos W."/>
            <person name="Labutti K."/>
            <person name="Pangilinan J."/>
            <person name="Ruiz-Duenas F.J."/>
            <person name="Barrasa J.M."/>
            <person name="Sanchez-Garcia M."/>
            <person name="Camarero S."/>
            <person name="Miyauchi S."/>
            <person name="Serrano A."/>
            <person name="Linde D."/>
            <person name="Babiker R."/>
            <person name="Drula E."/>
            <person name="Ayuso-Fernandez I."/>
            <person name="Pacheco R."/>
            <person name="Padilla G."/>
            <person name="Ferreira P."/>
            <person name="Barriuso J."/>
            <person name="Kellner H."/>
            <person name="Castanera R."/>
            <person name="Alfaro M."/>
            <person name="Ramirez L."/>
            <person name="Pisabarro A.G."/>
            <person name="Kuo A."/>
            <person name="Tritt A."/>
            <person name="Lipzen A."/>
            <person name="He G."/>
            <person name="Yan M."/>
            <person name="Ng V."/>
            <person name="Cullen D."/>
            <person name="Martin F."/>
            <person name="Rosso M.-N."/>
            <person name="Henrissat B."/>
            <person name="Hibbett D."/>
            <person name="Martinez A.T."/>
            <person name="Grigoriev I.V."/>
        </authorList>
    </citation>
    <scope>NUCLEOTIDE SEQUENCE</scope>
    <source>
        <strain evidence="2">CBS 506.95</strain>
    </source>
</reference>
<dbReference type="Proteomes" id="UP000807306">
    <property type="component" value="Unassembled WGS sequence"/>
</dbReference>
<comment type="caution">
    <text evidence="2">The sequence shown here is derived from an EMBL/GenBank/DDBJ whole genome shotgun (WGS) entry which is preliminary data.</text>
</comment>
<evidence type="ECO:0000313" key="3">
    <source>
        <dbReference type="Proteomes" id="UP000807306"/>
    </source>
</evidence>
<keyword evidence="1" id="KW-0175">Coiled coil</keyword>
<name>A0A9P6E422_9AGAR</name>
<evidence type="ECO:0000313" key="2">
    <source>
        <dbReference type="EMBL" id="KAF9522105.1"/>
    </source>
</evidence>
<organism evidence="2 3">
    <name type="scientific">Crepidotus variabilis</name>
    <dbReference type="NCBI Taxonomy" id="179855"/>
    <lineage>
        <taxon>Eukaryota</taxon>
        <taxon>Fungi</taxon>
        <taxon>Dikarya</taxon>
        <taxon>Basidiomycota</taxon>
        <taxon>Agaricomycotina</taxon>
        <taxon>Agaricomycetes</taxon>
        <taxon>Agaricomycetidae</taxon>
        <taxon>Agaricales</taxon>
        <taxon>Agaricineae</taxon>
        <taxon>Crepidotaceae</taxon>
        <taxon>Crepidotus</taxon>
    </lineage>
</organism>
<feature type="coiled-coil region" evidence="1">
    <location>
        <begin position="226"/>
        <end position="267"/>
    </location>
</feature>
<protein>
    <submittedName>
        <fullName evidence="2">Uncharacterized protein</fullName>
    </submittedName>
</protein>
<dbReference type="EMBL" id="MU157961">
    <property type="protein sequence ID" value="KAF9522105.1"/>
    <property type="molecule type" value="Genomic_DNA"/>
</dbReference>
<evidence type="ECO:0000256" key="1">
    <source>
        <dbReference type="SAM" id="Coils"/>
    </source>
</evidence>
<gene>
    <name evidence="2" type="ORF">CPB83DRAFT_911543</name>
</gene>
<dbReference type="AlphaFoldDB" id="A0A9P6E422"/>
<sequence>MGPICSPVQGIKRKGPFGGYDSRFYGDRDSYRRSYYYGGGGGGGGYTNVHIKHISVNVKESGQLNNIDGNTTITSVITTVSHIAEKTEEIVTKLDHVINLFDKIDTSALPEDTWPDKTSENHVRGAGHIQNSQVMVSSTNPKNMLDEALDQLKDLRTPAGVARSSLNLQEERRHIQNINEMLVSGFISQLDVAVSKRLPYLHQALDRVGVTLMARLLQNQTQEEQTRRWQAEERRFQRDIEELQIEKRRVQRQLEEKELQLERLRESMAGRTPVVSMFHNATNPRIGGRTLMNVNVVNVVIEHHQLDTTLA</sequence>
<keyword evidence="3" id="KW-1185">Reference proteome</keyword>